<dbReference type="PROSITE" id="PS52032">
    <property type="entry name" value="MARR_BRCT_CHROMO"/>
    <property type="match status" value="1"/>
</dbReference>
<feature type="region of interest" description="Disordered" evidence="6">
    <location>
        <begin position="297"/>
        <end position="316"/>
    </location>
</feature>
<dbReference type="AlphaFoldDB" id="A0A8H7Q4Z8"/>
<feature type="compositionally biased region" description="Basic and acidic residues" evidence="6">
    <location>
        <begin position="695"/>
        <end position="713"/>
    </location>
</feature>
<dbReference type="InterPro" id="IPR017884">
    <property type="entry name" value="SANT_dom"/>
</dbReference>
<feature type="compositionally biased region" description="Pro residues" evidence="6">
    <location>
        <begin position="802"/>
        <end position="811"/>
    </location>
</feature>
<keyword evidence="1" id="KW-0805">Transcription regulation</keyword>
<evidence type="ECO:0000259" key="7">
    <source>
        <dbReference type="PROSITE" id="PS50090"/>
    </source>
</evidence>
<evidence type="ECO:0000313" key="11">
    <source>
        <dbReference type="EMBL" id="KAG2185635.1"/>
    </source>
</evidence>
<feature type="compositionally biased region" description="Low complexity" evidence="6">
    <location>
        <begin position="820"/>
        <end position="845"/>
    </location>
</feature>
<feature type="compositionally biased region" description="Polar residues" evidence="6">
    <location>
        <begin position="859"/>
        <end position="882"/>
    </location>
</feature>
<feature type="domain" description="SWIRM" evidence="8">
    <location>
        <begin position="347"/>
        <end position="444"/>
    </location>
</feature>
<dbReference type="FunFam" id="1.10.10.10:FF:000020">
    <property type="entry name" value="SWI/SNF complex subunit SMARCC2 isoform c"/>
    <property type="match status" value="1"/>
</dbReference>
<evidence type="ECO:0000256" key="4">
    <source>
        <dbReference type="ARBA" id="ARBA00023242"/>
    </source>
</evidence>
<dbReference type="EMBL" id="JAEPRA010000005">
    <property type="protein sequence ID" value="KAG2185635.1"/>
    <property type="molecule type" value="Genomic_DNA"/>
</dbReference>
<feature type="region of interest" description="Disordered" evidence="6">
    <location>
        <begin position="798"/>
        <end position="845"/>
    </location>
</feature>
<sequence>MSLDRSPSRVDFTFYEQPSTIHSFESLCEPLRTALDSEGADTSFTAPELAYFIAHFQQFQNNVLSPSDAFSARKNGSSISPRLPSSFFSLEHLNAESPLYHILFAAYQFRSENDIADWQFNASEERGTNIDMLKYVIRQLKELGLLKKRKIAFASNVPAADKPELQKKIAELEEMLEPLAEYVVNATTATHIIYNQPSGIQDNEYKVVSDRDGRTLVHWVGYPDSYDEWVDDIHQLQGVASTSSKAPQDEHQAHHVSVDWLNSSYTYNEWANEQEYQVENAEPIESTNKRPIADAEQTHEGALKKSRTDEPDVGTDGQIKLEETNLGDDLEIEEEARKYLVQQQYEVLLPSYAAWHDLASIHEIERKSLPEFFNSRNKTKTPAVYKEYRDFMINTYRLNPLEYLTVTACRRNLAGDVCAIIRVHAFLEQWGLINYQVDPDARPSNVGAPLSGHFRPSAELPRALQSHQNATPNAPQGKPAGTVTSSMESPARKALDTNLELRKNVFAHAKSNDHLNGTAKEEADDLNECTSCGKTCEGVTYQSSKPPHVHLCESCYVDGKFPAKLFSGDFIRKTKVEAKEKEETVWTDQESLLLLEGLEMYSSDWSAVSQHVGTRTRDECILHFLHLPLEDPYSMTTMSELGMLQYKLSKESQGENPIMSVVAFLASTVDPDVAAAAARTTLKELGMEGKLGTAVKKEKTDSEMDVDKTKGDETDTADDDKATTTMTLPNLEEEKRISKLTCDFIGKQVEKFELRLAQFQDLEAVVEEEKRHVERERHQLYQERANLKKIQYQVQAEITKRQPPPPPPPQALPNGMSPAQLQQLSMQQQQQQPPNPGQLAHAQQQQFMRVQQYRDMMMHQQQQGASMPQYHQSHGYNQMRMQ</sequence>
<dbReference type="Gene3D" id="1.10.10.10">
    <property type="entry name" value="Winged helix-like DNA-binding domain superfamily/Winged helix DNA-binding domain"/>
    <property type="match status" value="1"/>
</dbReference>
<feature type="compositionally biased region" description="Basic and acidic residues" evidence="6">
    <location>
        <begin position="297"/>
        <end position="310"/>
    </location>
</feature>
<feature type="domain" description="SANT" evidence="9">
    <location>
        <begin position="581"/>
        <end position="632"/>
    </location>
</feature>
<dbReference type="Proteomes" id="UP000612746">
    <property type="component" value="Unassembled WGS sequence"/>
</dbReference>
<dbReference type="InterPro" id="IPR009057">
    <property type="entry name" value="Homeodomain-like_sf"/>
</dbReference>
<feature type="coiled-coil region" evidence="5">
    <location>
        <begin position="756"/>
        <end position="790"/>
    </location>
</feature>
<dbReference type="FunFam" id="1.10.10.60:FF:000014">
    <property type="entry name" value="SWI/SNF complex subunit SMARCC2 isoform C"/>
    <property type="match status" value="1"/>
</dbReference>
<keyword evidence="3" id="KW-0804">Transcription</keyword>
<keyword evidence="5" id="KW-0175">Coiled coil</keyword>
<dbReference type="InterPro" id="IPR036388">
    <property type="entry name" value="WH-like_DNA-bd_sf"/>
</dbReference>
<dbReference type="InterPro" id="IPR007526">
    <property type="entry name" value="SWIRM"/>
</dbReference>
<evidence type="ECO:0000259" key="8">
    <source>
        <dbReference type="PROSITE" id="PS50934"/>
    </source>
</evidence>
<dbReference type="GO" id="GO:0016514">
    <property type="term" value="C:SWI/SNF complex"/>
    <property type="evidence" value="ECO:0007669"/>
    <property type="project" value="TreeGrafter"/>
</dbReference>
<keyword evidence="4" id="KW-0539">Nucleus</keyword>
<feature type="domain" description="Chromo" evidence="10">
    <location>
        <begin position="1"/>
        <end position="294"/>
    </location>
</feature>
<evidence type="ECO:0000259" key="10">
    <source>
        <dbReference type="PROSITE" id="PS52032"/>
    </source>
</evidence>
<evidence type="ECO:0000256" key="2">
    <source>
        <dbReference type="ARBA" id="ARBA00023125"/>
    </source>
</evidence>
<name>A0A8H7Q4Z8_9FUNG</name>
<dbReference type="PROSITE" id="PS51293">
    <property type="entry name" value="SANT"/>
    <property type="match status" value="1"/>
</dbReference>
<feature type="region of interest" description="Disordered" evidence="6">
    <location>
        <begin position="858"/>
        <end position="882"/>
    </location>
</feature>
<dbReference type="PROSITE" id="PS50090">
    <property type="entry name" value="MYB_LIKE"/>
    <property type="match status" value="1"/>
</dbReference>
<organism evidence="11 12">
    <name type="scientific">Umbelopsis vinacea</name>
    <dbReference type="NCBI Taxonomy" id="44442"/>
    <lineage>
        <taxon>Eukaryota</taxon>
        <taxon>Fungi</taxon>
        <taxon>Fungi incertae sedis</taxon>
        <taxon>Mucoromycota</taxon>
        <taxon>Mucoromycotina</taxon>
        <taxon>Umbelopsidomycetes</taxon>
        <taxon>Umbelopsidales</taxon>
        <taxon>Umbelopsidaceae</taxon>
        <taxon>Umbelopsis</taxon>
    </lineage>
</organism>
<keyword evidence="2" id="KW-0238">DNA-binding</keyword>
<evidence type="ECO:0000256" key="6">
    <source>
        <dbReference type="SAM" id="MobiDB-lite"/>
    </source>
</evidence>
<dbReference type="Pfam" id="PF04433">
    <property type="entry name" value="SWIRM"/>
    <property type="match status" value="1"/>
</dbReference>
<dbReference type="InterPro" id="IPR001005">
    <property type="entry name" value="SANT/Myb"/>
</dbReference>
<evidence type="ECO:0000256" key="1">
    <source>
        <dbReference type="ARBA" id="ARBA00023015"/>
    </source>
</evidence>
<feature type="region of interest" description="Disordered" evidence="6">
    <location>
        <begin position="694"/>
        <end position="722"/>
    </location>
</feature>
<evidence type="ECO:0000256" key="3">
    <source>
        <dbReference type="ARBA" id="ARBA00023163"/>
    </source>
</evidence>
<feature type="domain" description="Myb-like" evidence="7">
    <location>
        <begin position="578"/>
        <end position="628"/>
    </location>
</feature>
<dbReference type="SUPFAM" id="SSF46689">
    <property type="entry name" value="Homeodomain-like"/>
    <property type="match status" value="2"/>
</dbReference>
<dbReference type="InterPro" id="IPR032450">
    <property type="entry name" value="SMARCC_N"/>
</dbReference>
<dbReference type="SMART" id="SM00717">
    <property type="entry name" value="SANT"/>
    <property type="match status" value="1"/>
</dbReference>
<dbReference type="Gene3D" id="1.10.10.60">
    <property type="entry name" value="Homeodomain-like"/>
    <property type="match status" value="1"/>
</dbReference>
<dbReference type="PANTHER" id="PTHR12802:SF41">
    <property type="entry name" value="BRAHMA ASSOCIATED PROTEIN 155 KDA"/>
    <property type="match status" value="1"/>
</dbReference>
<dbReference type="Pfam" id="PF00249">
    <property type="entry name" value="Myb_DNA-binding"/>
    <property type="match status" value="1"/>
</dbReference>
<feature type="compositionally biased region" description="Polar residues" evidence="6">
    <location>
        <begin position="465"/>
        <end position="474"/>
    </location>
</feature>
<dbReference type="Pfam" id="PF16496">
    <property type="entry name" value="SWIRM-assoc_2"/>
    <property type="match status" value="1"/>
</dbReference>
<dbReference type="Pfam" id="PF16495">
    <property type="entry name" value="SWIRM-assoc_1"/>
    <property type="match status" value="1"/>
</dbReference>
<evidence type="ECO:0000259" key="9">
    <source>
        <dbReference type="PROSITE" id="PS51293"/>
    </source>
</evidence>
<accession>A0A8H7Q4Z8</accession>
<feature type="region of interest" description="Disordered" evidence="6">
    <location>
        <begin position="465"/>
        <end position="491"/>
    </location>
</feature>
<dbReference type="PANTHER" id="PTHR12802">
    <property type="entry name" value="SWI/SNF COMPLEX-RELATED"/>
    <property type="match status" value="1"/>
</dbReference>
<gene>
    <name evidence="11" type="ORF">INT44_002428</name>
</gene>
<evidence type="ECO:0000313" key="12">
    <source>
        <dbReference type="Proteomes" id="UP000612746"/>
    </source>
</evidence>
<dbReference type="InterPro" id="IPR049898">
    <property type="entry name" value="MARR_BRCT_CHROMO"/>
</dbReference>
<dbReference type="InterPro" id="IPR032451">
    <property type="entry name" value="SMARCC_C"/>
</dbReference>
<evidence type="ECO:0000256" key="5">
    <source>
        <dbReference type="SAM" id="Coils"/>
    </source>
</evidence>
<protein>
    <submittedName>
        <fullName evidence="11">Uncharacterized protein</fullName>
    </submittedName>
</protein>
<proteinExistence type="predicted"/>
<dbReference type="PROSITE" id="PS50934">
    <property type="entry name" value="SWIRM"/>
    <property type="match status" value="1"/>
</dbReference>
<dbReference type="GO" id="GO:0006355">
    <property type="term" value="P:regulation of DNA-templated transcription"/>
    <property type="evidence" value="ECO:0007669"/>
    <property type="project" value="UniProtKB-ARBA"/>
</dbReference>
<dbReference type="OrthoDB" id="2378621at2759"/>
<comment type="caution">
    <text evidence="11">The sequence shown here is derived from an EMBL/GenBank/DDBJ whole genome shotgun (WGS) entry which is preliminary data.</text>
</comment>
<reference evidence="11" key="1">
    <citation type="submission" date="2020-12" db="EMBL/GenBank/DDBJ databases">
        <title>Metabolic potential, ecology and presence of endohyphal bacteria is reflected in genomic diversity of Mucoromycotina.</title>
        <authorList>
            <person name="Muszewska A."/>
            <person name="Okrasinska A."/>
            <person name="Steczkiewicz K."/>
            <person name="Drgas O."/>
            <person name="Orlowska M."/>
            <person name="Perlinska-Lenart U."/>
            <person name="Aleksandrzak-Piekarczyk T."/>
            <person name="Szatraj K."/>
            <person name="Zielenkiewicz U."/>
            <person name="Pilsyk S."/>
            <person name="Malc E."/>
            <person name="Mieczkowski P."/>
            <person name="Kruszewska J.S."/>
            <person name="Biernat P."/>
            <person name="Pawlowska J."/>
        </authorList>
    </citation>
    <scope>NUCLEOTIDE SEQUENCE</scope>
    <source>
        <strain evidence="11">WA0000051536</strain>
    </source>
</reference>
<keyword evidence="12" id="KW-1185">Reference proteome</keyword>
<dbReference type="GO" id="GO:0003677">
    <property type="term" value="F:DNA binding"/>
    <property type="evidence" value="ECO:0007669"/>
    <property type="project" value="UniProtKB-KW"/>
</dbReference>